<protein>
    <submittedName>
        <fullName evidence="3">Uncharacterized protein</fullName>
    </submittedName>
</protein>
<feature type="transmembrane region" description="Helical" evidence="2">
    <location>
        <begin position="77"/>
        <end position="100"/>
    </location>
</feature>
<keyword evidence="4" id="KW-1185">Reference proteome</keyword>
<evidence type="ECO:0000313" key="3">
    <source>
        <dbReference type="EMBL" id="NYF40292.1"/>
    </source>
</evidence>
<gene>
    <name evidence="3" type="ORF">HDA43_002451</name>
</gene>
<feature type="transmembrane region" description="Helical" evidence="2">
    <location>
        <begin position="218"/>
        <end position="238"/>
    </location>
</feature>
<evidence type="ECO:0000256" key="2">
    <source>
        <dbReference type="SAM" id="Phobius"/>
    </source>
</evidence>
<sequence length="437" mass="47515">MSGTPVMPQTSAPTPPRTAGRAPAAPTAYSLPLHALRILGSRAASLVLWFSAGRAVRAGLMWAGTEVSHGDHRQVRLVVTMLIFTLIVLNELVVTVGMLHSVRGALREIRVRRAGDEADESLFGALNRATLVFATIYLAWSFHVEDAREFVALDRTHNAGEDLLLRPLTGEESTTGTGLIALDVRLSIAIAVAAYLLRELFGWWHTQGRVKGSGMLTAFFELAFAFYGINAMLTLVQARSDWLSHRVVVDALGDQVKRLEESVPGWKEVAARIGEVWPYVVDALLGPLTWLTVAALVYGAFAEDTRSVVRGTRLDAVAGRMERTHSLTRSTMTRMTAGFRERWVPPVNAFRLAARGGAELFGMFCLCYVLVRVGADHATQGVKMLIGNSEPFSWVAWGSAASVLRDLVVDTLTICLLAATFDIAATRARETGEAVSA</sequence>
<accession>A0A852USV9</accession>
<dbReference type="EMBL" id="JACCCO010000001">
    <property type="protein sequence ID" value="NYF40292.1"/>
    <property type="molecule type" value="Genomic_DNA"/>
</dbReference>
<proteinExistence type="predicted"/>
<keyword evidence="2" id="KW-0472">Membrane</keyword>
<keyword evidence="2" id="KW-1133">Transmembrane helix</keyword>
<evidence type="ECO:0000313" key="4">
    <source>
        <dbReference type="Proteomes" id="UP000576393"/>
    </source>
</evidence>
<feature type="transmembrane region" description="Helical" evidence="2">
    <location>
        <begin position="121"/>
        <end position="140"/>
    </location>
</feature>
<reference evidence="3 4" key="1">
    <citation type="submission" date="2020-07" db="EMBL/GenBank/DDBJ databases">
        <title>Sequencing the genomes of 1000 actinobacteria strains.</title>
        <authorList>
            <person name="Klenk H.-P."/>
        </authorList>
    </citation>
    <scope>NUCLEOTIDE SEQUENCE [LARGE SCALE GENOMIC DNA]</scope>
    <source>
        <strain evidence="3 4">DSM 45763</strain>
    </source>
</reference>
<feature type="transmembrane region" description="Helical" evidence="2">
    <location>
        <begin position="276"/>
        <end position="301"/>
    </location>
</feature>
<dbReference type="AlphaFoldDB" id="A0A852USV9"/>
<organism evidence="3 4">
    <name type="scientific">Streptosporangium sandarakinum</name>
    <dbReference type="NCBI Taxonomy" id="1260955"/>
    <lineage>
        <taxon>Bacteria</taxon>
        <taxon>Bacillati</taxon>
        <taxon>Actinomycetota</taxon>
        <taxon>Actinomycetes</taxon>
        <taxon>Streptosporangiales</taxon>
        <taxon>Streptosporangiaceae</taxon>
        <taxon>Streptosporangium</taxon>
    </lineage>
</organism>
<dbReference type="RefSeq" id="WP_179819914.1">
    <property type="nucleotide sequence ID" value="NZ_JACCCO010000001.1"/>
</dbReference>
<evidence type="ECO:0000256" key="1">
    <source>
        <dbReference type="SAM" id="MobiDB-lite"/>
    </source>
</evidence>
<comment type="caution">
    <text evidence="3">The sequence shown here is derived from an EMBL/GenBank/DDBJ whole genome shotgun (WGS) entry which is preliminary data.</text>
</comment>
<keyword evidence="2" id="KW-0812">Transmembrane</keyword>
<name>A0A852USV9_9ACTN</name>
<feature type="compositionally biased region" description="Polar residues" evidence="1">
    <location>
        <begin position="1"/>
        <end position="11"/>
    </location>
</feature>
<feature type="region of interest" description="Disordered" evidence="1">
    <location>
        <begin position="1"/>
        <end position="24"/>
    </location>
</feature>
<feature type="transmembrane region" description="Helical" evidence="2">
    <location>
        <begin position="176"/>
        <end position="197"/>
    </location>
</feature>
<dbReference type="Proteomes" id="UP000576393">
    <property type="component" value="Unassembled WGS sequence"/>
</dbReference>